<feature type="region of interest" description="Disordered" evidence="1">
    <location>
        <begin position="1118"/>
        <end position="1206"/>
    </location>
</feature>
<sequence>MPGNEETAFKPISRQSSDYSAGVPIKKRRFPLYHPPSPPPEEPSPVPGENDSLQKEQSSPSQGWAISNARVVAGISDADKKPVSKEYKGSSDADKKPVSEEYKGSSDADKKPVSEEYKGSSDVMNGTVVQPNCSSIKVEEPSMVHSGSLDDMQRKDKIVAAEKAARLITFGKTKVLSSPNDALVLKLGKELYSKEKAEGKCKAEIPTVAGNTDLTLGLKEHLFPALTGQNSNQRGQNQDSLEPGSLNLSLSKEISSIQSKNDEVETNSGARRCGNRANWDLNTTMDAWEGSASEAAAAGQMPVDVFNTTDRTRDIKPLICTTGMIGTLICTTGMIGTVISSKQQSLVDSENVAKLKLSSKPLKLFDSLDLGLSPSSLPPQVSQEPSILSGKEDSGRIFNNISLPRSMVPTGNLNRDFRTVKSEPFDESNKLDNSTTRANNMNLLLDNRTIKREVDEPCSLHNASNISTVRVVDPASIKPELFHKGNVESLKTLAGTSSQVDKQVLGLSNHSSAMAIPGTALLSCPAGEPSCSTELSIAMDVGNHLEHSCTREAHINGELAPQEACEMVQVASETVASETAAISVGHDGKESSTSGMIGTVRAEDGNADDFEQCRLKLINEQPPVMRGSEGSVSDEEKINISADMLEEDSYGSDYESDGNHPIPRAMDTEQDGEEEDYEDGEVREPLVHTAVEEPICEKREVESVDHGDSDNYKMDFVGQQGDDHPTSSHVEEKEAKTENPAETNNTESKDCVETVKEVFDSCDTNLACLQESLTDENLASGADIKRPIQAIRRMPLDPSGSEDCPKEQEAELSLDQTTEGIQATTFTQGVDENVKNVDLVEENDTAQPGMEASAYGDDAAKDVNFFVGNRSRIINLSRATNASPPGKTRYISDRSLPSRAGRERLLDVPLEGEKLYPRGRDELYIDGSHKFSRDRHRDQSPRNSRLNFVRGRGRITGRLDTLHGGDWDSDRDFTSEFYNGPPTEFRLPRNKYASAVGDADLEYNSYNIAPDGAFIGTGRGGRKHLDDEGAIFRHMPSRRRSPGGRGGPAARGGIQMIRRVPRNVSPNRCIGEDGSEVVGMRHSEKFMRVFPDDNIDPMFTRPQPGYEGVDAHFARGGRNFSSVQRRGLPRIHPKSPMRSRSRSPVQWPSPRRRSQDGFGGHPELSHRRSPPIYRVERMRSPDRPCFTGDIMVRRNGSPPYMSRPSNDLRDINSARDHGHPRSVIPNRSPSGRILLRNRRFDVIDPRERTDGDEYFGGPMHAGRLHELGGDPNGDERRRFGERRGPARSFRPPYNAANGESFHLNSEDGPRPFRFCPEDDPEFHERGNLRDREFDRRIKNRPGNAPRRTRSIEEQEANYRHGGQVWHDDGFDEISRVKRKSLISNILSAQNTKEIAALFAVVIKLW</sequence>
<proteinExistence type="predicted"/>
<feature type="region of interest" description="Disordered" evidence="1">
    <location>
        <begin position="1249"/>
        <end position="1308"/>
    </location>
</feature>
<feature type="compositionally biased region" description="Polar residues" evidence="1">
    <location>
        <begin position="55"/>
        <end position="65"/>
    </location>
</feature>
<name>A0A2N9EET5_FAGSY</name>
<feature type="compositionally biased region" description="Basic and acidic residues" evidence="1">
    <location>
        <begin position="77"/>
        <end position="119"/>
    </location>
</feature>
<dbReference type="EMBL" id="OIVN01000047">
    <property type="protein sequence ID" value="SPC73233.1"/>
    <property type="molecule type" value="Genomic_DNA"/>
</dbReference>
<feature type="compositionally biased region" description="Basic residues" evidence="1">
    <location>
        <begin position="1127"/>
        <end position="1141"/>
    </location>
</feature>
<feature type="region of interest" description="Disordered" evidence="1">
    <location>
        <begin position="646"/>
        <end position="749"/>
    </location>
</feature>
<dbReference type="PANTHER" id="PTHR34536">
    <property type="entry name" value="DENTIN SIALOPHOSPHOPROTEIN-LIKE PROTEIN"/>
    <property type="match status" value="1"/>
</dbReference>
<organism evidence="2">
    <name type="scientific">Fagus sylvatica</name>
    <name type="common">Beechnut</name>
    <dbReference type="NCBI Taxonomy" id="28930"/>
    <lineage>
        <taxon>Eukaryota</taxon>
        <taxon>Viridiplantae</taxon>
        <taxon>Streptophyta</taxon>
        <taxon>Embryophyta</taxon>
        <taxon>Tracheophyta</taxon>
        <taxon>Spermatophyta</taxon>
        <taxon>Magnoliopsida</taxon>
        <taxon>eudicotyledons</taxon>
        <taxon>Gunneridae</taxon>
        <taxon>Pentapetalae</taxon>
        <taxon>rosids</taxon>
        <taxon>fabids</taxon>
        <taxon>Fagales</taxon>
        <taxon>Fagaceae</taxon>
        <taxon>Fagus</taxon>
    </lineage>
</organism>
<feature type="compositionally biased region" description="Basic and acidic residues" evidence="1">
    <location>
        <begin position="1263"/>
        <end position="1284"/>
    </location>
</feature>
<protein>
    <submittedName>
        <fullName evidence="2">Uncharacterized protein</fullName>
    </submittedName>
</protein>
<feature type="compositionally biased region" description="Acidic residues" evidence="1">
    <location>
        <begin position="646"/>
        <end position="656"/>
    </location>
</feature>
<feature type="region of interest" description="Disordered" evidence="1">
    <location>
        <begin position="794"/>
        <end position="818"/>
    </location>
</feature>
<reference evidence="2" key="1">
    <citation type="submission" date="2018-02" db="EMBL/GenBank/DDBJ databases">
        <authorList>
            <person name="Cohen D.B."/>
            <person name="Kent A.D."/>
        </authorList>
    </citation>
    <scope>NUCLEOTIDE SEQUENCE</scope>
</reference>
<accession>A0A2N9EET5</accession>
<feature type="compositionally biased region" description="Basic and acidic residues" evidence="1">
    <location>
        <begin position="695"/>
        <end position="713"/>
    </location>
</feature>
<feature type="compositionally biased region" description="Acidic residues" evidence="1">
    <location>
        <begin position="668"/>
        <end position="679"/>
    </location>
</feature>
<feature type="region of interest" description="Disordered" evidence="1">
    <location>
        <begin position="1"/>
        <end position="126"/>
    </location>
</feature>
<evidence type="ECO:0000313" key="2">
    <source>
        <dbReference type="EMBL" id="SPC73233.1"/>
    </source>
</evidence>
<evidence type="ECO:0000256" key="1">
    <source>
        <dbReference type="SAM" id="MobiDB-lite"/>
    </source>
</evidence>
<dbReference type="PANTHER" id="PTHR34536:SF4">
    <property type="entry name" value="BTZ DOMAIN-CONTAINING PROTEIN"/>
    <property type="match status" value="1"/>
</dbReference>
<feature type="compositionally biased region" description="Pro residues" evidence="1">
    <location>
        <begin position="33"/>
        <end position="46"/>
    </location>
</feature>
<feature type="compositionally biased region" description="Basic and acidic residues" evidence="1">
    <location>
        <begin position="721"/>
        <end position="739"/>
    </location>
</feature>
<gene>
    <name evidence="2" type="ORF">FSB_LOCUS1115</name>
</gene>